<dbReference type="InterPro" id="IPR004752">
    <property type="entry name" value="AmpG_permease/AT-1"/>
</dbReference>
<feature type="transmembrane region" description="Helical" evidence="6">
    <location>
        <begin position="301"/>
        <end position="323"/>
    </location>
</feature>
<accession>A0A2X0WSN7</accession>
<evidence type="ECO:0000256" key="2">
    <source>
        <dbReference type="ARBA" id="ARBA00022448"/>
    </source>
</evidence>
<dbReference type="GO" id="GO:0016020">
    <property type="term" value="C:membrane"/>
    <property type="evidence" value="ECO:0007669"/>
    <property type="project" value="UniProtKB-SubCell"/>
</dbReference>
<dbReference type="InterPro" id="IPR036259">
    <property type="entry name" value="MFS_trans_sf"/>
</dbReference>
<feature type="transmembrane region" description="Helical" evidence="6">
    <location>
        <begin position="277"/>
        <end position="294"/>
    </location>
</feature>
<organism evidence="8 9">
    <name type="scientific">Anaerobiospirillum thomasii</name>
    <dbReference type="NCBI Taxonomy" id="179995"/>
    <lineage>
        <taxon>Bacteria</taxon>
        <taxon>Pseudomonadati</taxon>
        <taxon>Pseudomonadota</taxon>
        <taxon>Gammaproteobacteria</taxon>
        <taxon>Aeromonadales</taxon>
        <taxon>Succinivibrionaceae</taxon>
        <taxon>Anaerobiospirillum</taxon>
    </lineage>
</organism>
<feature type="transmembrane region" description="Helical" evidence="6">
    <location>
        <begin position="24"/>
        <end position="48"/>
    </location>
</feature>
<dbReference type="AlphaFoldDB" id="A0A2X0WSN7"/>
<protein>
    <submittedName>
        <fullName evidence="8">Muropeptide transporter</fullName>
    </submittedName>
</protein>
<dbReference type="CDD" id="cd17486">
    <property type="entry name" value="MFS_AmpG_like"/>
    <property type="match status" value="1"/>
</dbReference>
<name>A0A2X0WSN7_9GAMM</name>
<keyword evidence="9" id="KW-1185">Reference proteome</keyword>
<feature type="transmembrane region" description="Helical" evidence="6">
    <location>
        <begin position="117"/>
        <end position="141"/>
    </location>
</feature>
<dbReference type="Pfam" id="PF07690">
    <property type="entry name" value="MFS_1"/>
    <property type="match status" value="1"/>
</dbReference>
<keyword evidence="2" id="KW-0813">Transport</keyword>
<evidence type="ECO:0000256" key="5">
    <source>
        <dbReference type="ARBA" id="ARBA00023136"/>
    </source>
</evidence>
<keyword evidence="5 6" id="KW-0472">Membrane</keyword>
<dbReference type="GO" id="GO:0022857">
    <property type="term" value="F:transmembrane transporter activity"/>
    <property type="evidence" value="ECO:0007669"/>
    <property type="project" value="InterPro"/>
</dbReference>
<evidence type="ECO:0000313" key="9">
    <source>
        <dbReference type="Proteomes" id="UP000250086"/>
    </source>
</evidence>
<dbReference type="RefSeq" id="WP_113743729.1">
    <property type="nucleotide sequence ID" value="NZ_UAPV01000001.1"/>
</dbReference>
<feature type="transmembrane region" description="Helical" evidence="6">
    <location>
        <begin position="186"/>
        <end position="203"/>
    </location>
</feature>
<dbReference type="NCBIfam" id="TIGR00901">
    <property type="entry name" value="2A0125"/>
    <property type="match status" value="1"/>
</dbReference>
<feature type="transmembrane region" description="Helical" evidence="6">
    <location>
        <begin position="92"/>
        <end position="111"/>
    </location>
</feature>
<dbReference type="EMBL" id="UAPV01000001">
    <property type="protein sequence ID" value="SPT69572.1"/>
    <property type="molecule type" value="Genomic_DNA"/>
</dbReference>
<dbReference type="PANTHER" id="PTHR12778">
    <property type="entry name" value="SOLUTE CARRIER FAMILY 33 ACETYL-COA TRANSPORTER -RELATED"/>
    <property type="match status" value="1"/>
</dbReference>
<feature type="transmembrane region" description="Helical" evidence="6">
    <location>
        <begin position="329"/>
        <end position="355"/>
    </location>
</feature>
<proteinExistence type="predicted"/>
<keyword evidence="3 6" id="KW-0812">Transmembrane</keyword>
<evidence type="ECO:0000256" key="3">
    <source>
        <dbReference type="ARBA" id="ARBA00022692"/>
    </source>
</evidence>
<sequence>MSEACTADTAVKTSVLRQIFSKKMAICIITGFGSGMPLFVLLNLLSAYLAKEGLDLKVIGAMSLIMFPYTWKFLWAPFVDRYTLFKGGRRKSWMLVTALLLTIAIGLMGLTPPKESIAFISLIAFFVAFISATQDIVLDAYRREILTDNELGLGNSIFVNSYKVSSLVPGGLSLILADFIAWDMVFFITALFMLPNVLLALFIKEPQVSVKQRSLKEAVVDPFREFIQRRGIKAALICVLFVFLYKLGDSMAVALATPFYIDLDYDLTTIGIVVKNVGLWSTVIGGLAGGVIMLKIGINRALWLFGLVQLVTILGFVLLAYMGRYGTPSILILSAVVCAEFLGAGLGTAAFVSYIARETNPLYTATQIALLTSLSAVPRTFCNATTGFLVEALGWERFFMLCTVLAIPGMLLLFYVAPFNQKDESVAGA</sequence>
<dbReference type="Proteomes" id="UP000250086">
    <property type="component" value="Unassembled WGS sequence"/>
</dbReference>
<feature type="transmembrane region" description="Helical" evidence="6">
    <location>
        <begin position="234"/>
        <end position="257"/>
    </location>
</feature>
<reference evidence="8 9" key="1">
    <citation type="submission" date="2018-06" db="EMBL/GenBank/DDBJ databases">
        <authorList>
            <consortium name="Pathogen Informatics"/>
            <person name="Doyle S."/>
        </authorList>
    </citation>
    <scope>NUCLEOTIDE SEQUENCE [LARGE SCALE GENOMIC DNA]</scope>
    <source>
        <strain evidence="8 9">NCTC13093</strain>
    </source>
</reference>
<gene>
    <name evidence="8" type="primary">ampG</name>
    <name evidence="8" type="ORF">NCTC13093_00950</name>
</gene>
<feature type="transmembrane region" description="Helical" evidence="6">
    <location>
        <begin position="162"/>
        <end position="180"/>
    </location>
</feature>
<feature type="domain" description="Major facilitator superfamily (MFS) profile" evidence="7">
    <location>
        <begin position="23"/>
        <end position="421"/>
    </location>
</feature>
<keyword evidence="4 6" id="KW-1133">Transmembrane helix</keyword>
<dbReference type="PANTHER" id="PTHR12778:SF10">
    <property type="entry name" value="MAJOR FACILITATOR SUPERFAMILY DOMAIN-CONTAINING PROTEIN 3"/>
    <property type="match status" value="1"/>
</dbReference>
<dbReference type="InterPro" id="IPR020846">
    <property type="entry name" value="MFS_dom"/>
</dbReference>
<feature type="transmembrane region" description="Helical" evidence="6">
    <location>
        <begin position="54"/>
        <end position="71"/>
    </location>
</feature>
<feature type="transmembrane region" description="Helical" evidence="6">
    <location>
        <begin position="398"/>
        <end position="417"/>
    </location>
</feature>
<dbReference type="InterPro" id="IPR011701">
    <property type="entry name" value="MFS"/>
</dbReference>
<evidence type="ECO:0000259" key="7">
    <source>
        <dbReference type="PROSITE" id="PS50850"/>
    </source>
</evidence>
<evidence type="ECO:0000256" key="1">
    <source>
        <dbReference type="ARBA" id="ARBA00004141"/>
    </source>
</evidence>
<evidence type="ECO:0000256" key="4">
    <source>
        <dbReference type="ARBA" id="ARBA00022989"/>
    </source>
</evidence>
<dbReference type="SUPFAM" id="SSF103473">
    <property type="entry name" value="MFS general substrate transporter"/>
    <property type="match status" value="1"/>
</dbReference>
<dbReference type="PROSITE" id="PS50850">
    <property type="entry name" value="MFS"/>
    <property type="match status" value="1"/>
</dbReference>
<evidence type="ECO:0000256" key="6">
    <source>
        <dbReference type="SAM" id="Phobius"/>
    </source>
</evidence>
<evidence type="ECO:0000313" key="8">
    <source>
        <dbReference type="EMBL" id="SPT69572.1"/>
    </source>
</evidence>
<comment type="subcellular location">
    <subcellularLocation>
        <location evidence="1">Membrane</location>
        <topology evidence="1">Multi-pass membrane protein</topology>
    </subcellularLocation>
</comment>
<dbReference type="Gene3D" id="1.20.1250.20">
    <property type="entry name" value="MFS general substrate transporter like domains"/>
    <property type="match status" value="1"/>
</dbReference>